<proteinExistence type="predicted"/>
<evidence type="ECO:0000313" key="2">
    <source>
        <dbReference type="EMBL" id="MEQ2276274.1"/>
    </source>
</evidence>
<dbReference type="EMBL" id="JAHRIM010085719">
    <property type="protein sequence ID" value="MEQ2276274.1"/>
    <property type="molecule type" value="Genomic_DNA"/>
</dbReference>
<evidence type="ECO:0000313" key="3">
    <source>
        <dbReference type="Proteomes" id="UP001444071"/>
    </source>
</evidence>
<reference evidence="2 3" key="1">
    <citation type="submission" date="2021-06" db="EMBL/GenBank/DDBJ databases">
        <authorList>
            <person name="Palmer J.M."/>
        </authorList>
    </citation>
    <scope>NUCLEOTIDE SEQUENCE [LARGE SCALE GENOMIC DNA]</scope>
    <source>
        <strain evidence="2 3">XR_2019</strain>
        <tissue evidence="2">Muscle</tissue>
    </source>
</reference>
<feature type="region of interest" description="Disordered" evidence="1">
    <location>
        <begin position="82"/>
        <end position="111"/>
    </location>
</feature>
<gene>
    <name evidence="2" type="ORF">XENORESO_016863</name>
</gene>
<organism evidence="2 3">
    <name type="scientific">Xenotaenia resolanae</name>
    <dbReference type="NCBI Taxonomy" id="208358"/>
    <lineage>
        <taxon>Eukaryota</taxon>
        <taxon>Metazoa</taxon>
        <taxon>Chordata</taxon>
        <taxon>Craniata</taxon>
        <taxon>Vertebrata</taxon>
        <taxon>Euteleostomi</taxon>
        <taxon>Actinopterygii</taxon>
        <taxon>Neopterygii</taxon>
        <taxon>Teleostei</taxon>
        <taxon>Neoteleostei</taxon>
        <taxon>Acanthomorphata</taxon>
        <taxon>Ovalentaria</taxon>
        <taxon>Atherinomorphae</taxon>
        <taxon>Cyprinodontiformes</taxon>
        <taxon>Goodeidae</taxon>
        <taxon>Xenotaenia</taxon>
    </lineage>
</organism>
<sequence>MSQKSQMTALEALGEINRLSDIDMVDSSDTDVDFDEEEDEQLLLLDPIHDQEDAGPSGTAKILPPTASFEAFLSSSRPIISQPTIQSASRPVKRKVTSATKKGALQPGQCPDGHIGLPLHLVTTERTCGTLR</sequence>
<comment type="caution">
    <text evidence="2">The sequence shown here is derived from an EMBL/GenBank/DDBJ whole genome shotgun (WGS) entry which is preliminary data.</text>
</comment>
<dbReference type="Proteomes" id="UP001444071">
    <property type="component" value="Unassembled WGS sequence"/>
</dbReference>
<accession>A0ABV0X3K7</accession>
<protein>
    <submittedName>
        <fullName evidence="2">Uncharacterized protein</fullName>
    </submittedName>
</protein>
<name>A0ABV0X3K7_9TELE</name>
<keyword evidence="3" id="KW-1185">Reference proteome</keyword>
<evidence type="ECO:0000256" key="1">
    <source>
        <dbReference type="SAM" id="MobiDB-lite"/>
    </source>
</evidence>